<dbReference type="HOGENOM" id="CLU_3357682_0_0_10"/>
<name>B2RGP3_PORG3</name>
<proteinExistence type="predicted"/>
<dbReference type="EMBL" id="AP009380">
    <property type="protein sequence ID" value="BAG32538.1"/>
    <property type="molecule type" value="Genomic_DNA"/>
</dbReference>
<dbReference type="Proteomes" id="UP000008842">
    <property type="component" value="Chromosome"/>
</dbReference>
<dbReference type="KEGG" id="pgn:PGN_0019"/>
<accession>B2RGP3</accession>
<sequence>MRMNRKFAFRQASFLHYAGESEKTVPKPLSERSSEE</sequence>
<evidence type="ECO:0000313" key="1">
    <source>
        <dbReference type="EMBL" id="BAG32538.1"/>
    </source>
</evidence>
<organism evidence="1 2">
    <name type="scientific">Porphyromonas gingivalis (strain ATCC 33277 / DSM 20709 / CIP 103683 / JCM 12257 / NCTC 11834 / 2561)</name>
    <dbReference type="NCBI Taxonomy" id="431947"/>
    <lineage>
        <taxon>Bacteria</taxon>
        <taxon>Pseudomonadati</taxon>
        <taxon>Bacteroidota</taxon>
        <taxon>Bacteroidia</taxon>
        <taxon>Bacteroidales</taxon>
        <taxon>Porphyromonadaceae</taxon>
        <taxon>Porphyromonas</taxon>
    </lineage>
</organism>
<protein>
    <submittedName>
        <fullName evidence="1">Uncharacterized protein</fullName>
    </submittedName>
</protein>
<gene>
    <name evidence="1" type="ordered locus">PGN_0019</name>
</gene>
<reference evidence="1 2" key="1">
    <citation type="journal article" date="2008" name="DNA Res.">
        <title>Determination of the genome sequence of Porphyromonas gingivalis strain ATCC 33277 and genomic comparison with strain W83 revealed extensive genome rearrangements in P. gingivalis.</title>
        <authorList>
            <person name="Naito M."/>
            <person name="Hirakawa H."/>
            <person name="Yamashita A."/>
            <person name="Ohara N."/>
            <person name="Shoji M."/>
            <person name="Yukitake H."/>
            <person name="Nakayama K."/>
            <person name="Toh H."/>
            <person name="Yoshimura F."/>
            <person name="Kuhara S."/>
            <person name="Hattori M."/>
            <person name="Hayashi T."/>
            <person name="Nakayama K."/>
        </authorList>
    </citation>
    <scope>NUCLEOTIDE SEQUENCE [LARGE SCALE GENOMIC DNA]</scope>
    <source>
        <strain evidence="2">ATCC 33277 / DSM 20709 / CIP 103683 / JCM 12257 / NCTC 11834 / 2561</strain>
    </source>
</reference>
<dbReference type="AlphaFoldDB" id="B2RGP3"/>
<evidence type="ECO:0000313" key="2">
    <source>
        <dbReference type="Proteomes" id="UP000008842"/>
    </source>
</evidence>